<accession>A0A542W160</accession>
<evidence type="ECO:0000313" key="1">
    <source>
        <dbReference type="EMBL" id="TQL17314.1"/>
    </source>
</evidence>
<reference evidence="1 2" key="1">
    <citation type="submission" date="2019-06" db="EMBL/GenBank/DDBJ databases">
        <title>Genome sequencing of Zymomonas mobilis strains for genetic engineering and biofuel applications.</title>
        <authorList>
            <person name="Teravest M."/>
        </authorList>
    </citation>
    <scope>NUCLEOTIDE SEQUENCE [LARGE SCALE GENOMIC DNA]</scope>
    <source>
        <strain evidence="1 2">AN0101</strain>
    </source>
</reference>
<evidence type="ECO:0000313" key="2">
    <source>
        <dbReference type="Proteomes" id="UP000316887"/>
    </source>
</evidence>
<dbReference type="AlphaFoldDB" id="A0A542W160"/>
<comment type="caution">
    <text evidence="1">The sequence shown here is derived from an EMBL/GenBank/DDBJ whole genome shotgun (WGS) entry which is preliminary data.</text>
</comment>
<gene>
    <name evidence="1" type="ORF">FBY58_0886</name>
</gene>
<name>A0A542W160_ZYMMB</name>
<dbReference type="EMBL" id="VFOF01000001">
    <property type="protein sequence ID" value="TQL17314.1"/>
    <property type="molecule type" value="Genomic_DNA"/>
</dbReference>
<protein>
    <submittedName>
        <fullName evidence="1">Uncharacterized protein</fullName>
    </submittedName>
</protein>
<organism evidence="1 2">
    <name type="scientific">Zymomonas mobilis</name>
    <dbReference type="NCBI Taxonomy" id="542"/>
    <lineage>
        <taxon>Bacteria</taxon>
        <taxon>Pseudomonadati</taxon>
        <taxon>Pseudomonadota</taxon>
        <taxon>Alphaproteobacteria</taxon>
        <taxon>Sphingomonadales</taxon>
        <taxon>Zymomonadaceae</taxon>
        <taxon>Zymomonas</taxon>
    </lineage>
</organism>
<dbReference type="Proteomes" id="UP000316887">
    <property type="component" value="Unassembled WGS sequence"/>
</dbReference>
<sequence>MKRDIPSKFSFIKTAPPPYNKGKASNSVLSLDDLPL</sequence>
<proteinExistence type="predicted"/>